<proteinExistence type="predicted"/>
<sequence>MGKAVTIGQSHHKSKIIRAVPFDPAKFIDKGYTIWRGPSDGYGLEGEEEQDARSLVLKEVELSKLLFETCLQKGESLIKGKEKLKRLKSAGRIRLDARFGAALYKEPGYRTLEWLRANRGIAWVDFPGTTIRVPFGHQYVLDLYFGGSGWYWYVRWLENDWNSNEPSAVLASEPLGS</sequence>
<gene>
    <name evidence="1" type="ORF">A3B19_02760</name>
</gene>
<protein>
    <submittedName>
        <fullName evidence="1">Uncharacterized protein</fullName>
    </submittedName>
</protein>
<accession>A0A1F5XHX9</accession>
<reference evidence="1 2" key="1">
    <citation type="journal article" date="2016" name="Nat. Commun.">
        <title>Thousands of microbial genomes shed light on interconnected biogeochemical processes in an aquifer system.</title>
        <authorList>
            <person name="Anantharaman K."/>
            <person name="Brown C.T."/>
            <person name="Hug L.A."/>
            <person name="Sharon I."/>
            <person name="Castelle C.J."/>
            <person name="Probst A.J."/>
            <person name="Thomas B.C."/>
            <person name="Singh A."/>
            <person name="Wilkins M.J."/>
            <person name="Karaoz U."/>
            <person name="Brodie E.L."/>
            <person name="Williams K.H."/>
            <person name="Hubbard S.S."/>
            <person name="Banfield J.F."/>
        </authorList>
    </citation>
    <scope>NUCLEOTIDE SEQUENCE [LARGE SCALE GENOMIC DNA]</scope>
</reference>
<name>A0A1F5XHX9_9BACT</name>
<evidence type="ECO:0000313" key="2">
    <source>
        <dbReference type="Proteomes" id="UP000177346"/>
    </source>
</evidence>
<dbReference type="AlphaFoldDB" id="A0A1F5XHX9"/>
<evidence type="ECO:0000313" key="1">
    <source>
        <dbReference type="EMBL" id="OGF87477.1"/>
    </source>
</evidence>
<comment type="caution">
    <text evidence="1">The sequence shown here is derived from an EMBL/GenBank/DDBJ whole genome shotgun (WGS) entry which is preliminary data.</text>
</comment>
<dbReference type="EMBL" id="MFIF01000005">
    <property type="protein sequence ID" value="OGF87477.1"/>
    <property type="molecule type" value="Genomic_DNA"/>
</dbReference>
<dbReference type="Proteomes" id="UP000177346">
    <property type="component" value="Unassembled WGS sequence"/>
</dbReference>
<organism evidence="1 2">
    <name type="scientific">Candidatus Giovannonibacteria bacterium RIFCSPLOWO2_01_FULL_46_32</name>
    <dbReference type="NCBI Taxonomy" id="1798353"/>
    <lineage>
        <taxon>Bacteria</taxon>
        <taxon>Candidatus Giovannoniibacteriota</taxon>
    </lineage>
</organism>